<evidence type="ECO:0000313" key="1">
    <source>
        <dbReference type="EMBL" id="KAI0055598.1"/>
    </source>
</evidence>
<keyword evidence="2" id="KW-1185">Reference proteome</keyword>
<organism evidence="1 2">
    <name type="scientific">Artomyces pyxidatus</name>
    <dbReference type="NCBI Taxonomy" id="48021"/>
    <lineage>
        <taxon>Eukaryota</taxon>
        <taxon>Fungi</taxon>
        <taxon>Dikarya</taxon>
        <taxon>Basidiomycota</taxon>
        <taxon>Agaricomycotina</taxon>
        <taxon>Agaricomycetes</taxon>
        <taxon>Russulales</taxon>
        <taxon>Auriscalpiaceae</taxon>
        <taxon>Artomyces</taxon>
    </lineage>
</organism>
<gene>
    <name evidence="1" type="ORF">BV25DRAFT_1921699</name>
</gene>
<name>A0ACB8SIA6_9AGAM</name>
<reference evidence="1" key="2">
    <citation type="journal article" date="2022" name="New Phytol.">
        <title>Evolutionary transition to the ectomycorrhizal habit in the genomes of a hyperdiverse lineage of mushroom-forming fungi.</title>
        <authorList>
            <person name="Looney B."/>
            <person name="Miyauchi S."/>
            <person name="Morin E."/>
            <person name="Drula E."/>
            <person name="Courty P.E."/>
            <person name="Kohler A."/>
            <person name="Kuo A."/>
            <person name="LaButti K."/>
            <person name="Pangilinan J."/>
            <person name="Lipzen A."/>
            <person name="Riley R."/>
            <person name="Andreopoulos W."/>
            <person name="He G."/>
            <person name="Johnson J."/>
            <person name="Nolan M."/>
            <person name="Tritt A."/>
            <person name="Barry K.W."/>
            <person name="Grigoriev I.V."/>
            <person name="Nagy L.G."/>
            <person name="Hibbett D."/>
            <person name="Henrissat B."/>
            <person name="Matheny P.B."/>
            <person name="Labbe J."/>
            <person name="Martin F.M."/>
        </authorList>
    </citation>
    <scope>NUCLEOTIDE SEQUENCE</scope>
    <source>
        <strain evidence="1">HHB10654</strain>
    </source>
</reference>
<dbReference type="EMBL" id="MU277286">
    <property type="protein sequence ID" value="KAI0055598.1"/>
    <property type="molecule type" value="Genomic_DNA"/>
</dbReference>
<dbReference type="Proteomes" id="UP000814140">
    <property type="component" value="Unassembled WGS sequence"/>
</dbReference>
<proteinExistence type="predicted"/>
<protein>
    <submittedName>
        <fullName evidence="1">Uncharacterized protein</fullName>
    </submittedName>
</protein>
<reference evidence="1" key="1">
    <citation type="submission" date="2021-03" db="EMBL/GenBank/DDBJ databases">
        <authorList>
            <consortium name="DOE Joint Genome Institute"/>
            <person name="Ahrendt S."/>
            <person name="Looney B.P."/>
            <person name="Miyauchi S."/>
            <person name="Morin E."/>
            <person name="Drula E."/>
            <person name="Courty P.E."/>
            <person name="Chicoki N."/>
            <person name="Fauchery L."/>
            <person name="Kohler A."/>
            <person name="Kuo A."/>
            <person name="Labutti K."/>
            <person name="Pangilinan J."/>
            <person name="Lipzen A."/>
            <person name="Riley R."/>
            <person name="Andreopoulos W."/>
            <person name="He G."/>
            <person name="Johnson J."/>
            <person name="Barry K.W."/>
            <person name="Grigoriev I.V."/>
            <person name="Nagy L."/>
            <person name="Hibbett D."/>
            <person name="Henrissat B."/>
            <person name="Matheny P.B."/>
            <person name="Labbe J."/>
            <person name="Martin F."/>
        </authorList>
    </citation>
    <scope>NUCLEOTIDE SEQUENCE</scope>
    <source>
        <strain evidence="1">HHB10654</strain>
    </source>
</reference>
<sequence length="310" mass="35071">MSGLPLEVVQIAVEMLTSITASRYCIASAYSVVVYDWLTSLDQEIAYISKARWSPVKGAYIFCRYWTLIVVPFLVWGCIFDHNMETCQKYVHALYASLPPITISAQFILMMRAYAFCGRRRSVFVVLSTGLLFLTAVYIWVMAREMQLVEVFFFFFSRTGCFAESDQSTQYSYVGSWHLALMLIASVVFDFLNIFFIARHYIKERGTIGPLAQTFINQGLVVYLVMTIMNVFTMGTFFSSNTKVSGAGSWHALYLPSPLACRLVLMLRKKAMPTDTELLVQYSQMVDEALEMIPVEHGAHPNHGVDGDAA</sequence>
<comment type="caution">
    <text evidence="1">The sequence shown here is derived from an EMBL/GenBank/DDBJ whole genome shotgun (WGS) entry which is preliminary data.</text>
</comment>
<accession>A0ACB8SIA6</accession>
<evidence type="ECO:0000313" key="2">
    <source>
        <dbReference type="Proteomes" id="UP000814140"/>
    </source>
</evidence>